<dbReference type="Pfam" id="PF04588">
    <property type="entry name" value="HIG_1_N"/>
    <property type="match status" value="1"/>
</dbReference>
<evidence type="ECO:0000256" key="3">
    <source>
        <dbReference type="ARBA" id="ARBA00023136"/>
    </source>
</evidence>
<evidence type="ECO:0000259" key="5">
    <source>
        <dbReference type="PROSITE" id="PS51503"/>
    </source>
</evidence>
<evidence type="ECO:0000256" key="4">
    <source>
        <dbReference type="SAM" id="Phobius"/>
    </source>
</evidence>
<accession>A0A1E3VRY8</accession>
<feature type="transmembrane region" description="Helical" evidence="4">
    <location>
        <begin position="40"/>
        <end position="61"/>
    </location>
</feature>
<organism evidence="6 7">
    <name type="scientific">Methyloceanibacter stevinii</name>
    <dbReference type="NCBI Taxonomy" id="1774970"/>
    <lineage>
        <taxon>Bacteria</taxon>
        <taxon>Pseudomonadati</taxon>
        <taxon>Pseudomonadota</taxon>
        <taxon>Alphaproteobacteria</taxon>
        <taxon>Hyphomicrobiales</taxon>
        <taxon>Hyphomicrobiaceae</taxon>
        <taxon>Methyloceanibacter</taxon>
    </lineage>
</organism>
<evidence type="ECO:0000313" key="6">
    <source>
        <dbReference type="EMBL" id="ODR96294.1"/>
    </source>
</evidence>
<keyword evidence="7" id="KW-1185">Reference proteome</keyword>
<proteinExistence type="predicted"/>
<dbReference type="RefSeq" id="WP_069443624.1">
    <property type="nucleotide sequence ID" value="NZ_LPWE01000005.1"/>
</dbReference>
<feature type="domain" description="HIG1" evidence="5">
    <location>
        <begin position="1"/>
        <end position="66"/>
    </location>
</feature>
<name>A0A1E3VRY8_9HYPH</name>
<evidence type="ECO:0000256" key="2">
    <source>
        <dbReference type="ARBA" id="ARBA00022989"/>
    </source>
</evidence>
<sequence length="66" mass="7434">MEYVLRWILPFAVLLVVIVLVFGLFNMLRGNNPNLSQKLMRARVLLQLAALIVAMAIAYLAGTRPH</sequence>
<keyword evidence="3 4" id="KW-0472">Membrane</keyword>
<feature type="transmembrane region" description="Helical" evidence="4">
    <location>
        <begin position="6"/>
        <end position="28"/>
    </location>
</feature>
<evidence type="ECO:0000313" key="7">
    <source>
        <dbReference type="Proteomes" id="UP000094172"/>
    </source>
</evidence>
<dbReference type="PROSITE" id="PS51503">
    <property type="entry name" value="HIG1"/>
    <property type="match status" value="1"/>
</dbReference>
<dbReference type="STRING" id="1774970.AUC70_15515"/>
<dbReference type="EMBL" id="LPWE01000005">
    <property type="protein sequence ID" value="ODR96294.1"/>
    <property type="molecule type" value="Genomic_DNA"/>
</dbReference>
<dbReference type="NCBIfam" id="NF033233">
    <property type="entry name" value="twin_helix"/>
    <property type="match status" value="1"/>
</dbReference>
<keyword evidence="1 4" id="KW-0812">Transmembrane</keyword>
<dbReference type="InterPro" id="IPR007667">
    <property type="entry name" value="Hypoxia_induced_domain"/>
</dbReference>
<keyword evidence="2 4" id="KW-1133">Transmembrane helix</keyword>
<dbReference type="Gene3D" id="6.10.140.1320">
    <property type="match status" value="1"/>
</dbReference>
<gene>
    <name evidence="6" type="ORF">AUC70_15515</name>
</gene>
<dbReference type="AlphaFoldDB" id="A0A1E3VRY8"/>
<evidence type="ECO:0000256" key="1">
    <source>
        <dbReference type="ARBA" id="ARBA00022692"/>
    </source>
</evidence>
<protein>
    <recommendedName>
        <fullName evidence="5">HIG1 domain-containing protein</fullName>
    </recommendedName>
</protein>
<reference evidence="6 7" key="1">
    <citation type="journal article" date="2016" name="Environ. Microbiol.">
        <title>New Methyloceanibacter diversity from North Sea sediments includes methanotroph containing solely the soluble methane monooxygenase.</title>
        <authorList>
            <person name="Vekeman B."/>
            <person name="Kerckhof F.M."/>
            <person name="Cremers G."/>
            <person name="de Vos P."/>
            <person name="Vandamme P."/>
            <person name="Boon N."/>
            <person name="Op den Camp H.J."/>
            <person name="Heylen K."/>
        </authorList>
    </citation>
    <scope>NUCLEOTIDE SEQUENCE [LARGE SCALE GENOMIC DNA]</scope>
    <source>
        <strain evidence="6 7">R-67176</strain>
    </source>
</reference>
<comment type="caution">
    <text evidence="6">The sequence shown here is derived from an EMBL/GenBank/DDBJ whole genome shotgun (WGS) entry which is preliminary data.</text>
</comment>
<dbReference type="Proteomes" id="UP000094172">
    <property type="component" value="Unassembled WGS sequence"/>
</dbReference>